<evidence type="ECO:0008006" key="3">
    <source>
        <dbReference type="Google" id="ProtNLM"/>
    </source>
</evidence>
<dbReference type="RefSeq" id="WP_160592620.1">
    <property type="nucleotide sequence ID" value="NZ_CP047895.1"/>
</dbReference>
<sequence>MMSPDQARVVDPVLTEHARGYSNADYVGGALFPSVTMPTRAAKRIEFDRSSFRRRQIQRAPGARIAQIQFGYEGKPVSLIQRAIAAKTPVEHMEEAQEVPGLDLQQMGVDLVLATVALDKEISQAETARNAAAYAASNKTALAGADKWSDPASRPKTLVFDAKETIRRRIGRRPNTMLVGGAVASKLQVHPQILENFKYTAQDSVTMDQLRRYFEVDTMVAGDAIYDLADGTSVDIWGNDVILAWVPPAGAQRQMGLPSFGYTYQLRNHPFVAPVRWDGDTRSWLNDCFDEFSPELVGADAGFLIQAAI</sequence>
<keyword evidence="2" id="KW-1185">Reference proteome</keyword>
<accession>A0A7Z2NVQ8</accession>
<dbReference type="InterPro" id="IPR053738">
    <property type="entry name" value="Lambda_capsid_assembly"/>
</dbReference>
<gene>
    <name evidence="1" type="ORF">GVO57_07410</name>
</gene>
<dbReference type="InterPro" id="IPR005564">
    <property type="entry name" value="Major_capsid_GpE"/>
</dbReference>
<proteinExistence type="predicted"/>
<dbReference type="AlphaFoldDB" id="A0A7Z2NVQ8"/>
<name>A0A7Z2NVQ8_9SPHN</name>
<evidence type="ECO:0000313" key="1">
    <source>
        <dbReference type="EMBL" id="QHL90693.1"/>
    </source>
</evidence>
<reference evidence="1 2" key="1">
    <citation type="submission" date="2020-01" db="EMBL/GenBank/DDBJ databases">
        <title>Sphingomonas sp. C33 whole genome sequece.</title>
        <authorList>
            <person name="Park C."/>
        </authorList>
    </citation>
    <scope>NUCLEOTIDE SEQUENCE [LARGE SCALE GENOMIC DNA]</scope>
    <source>
        <strain evidence="1 2">C33</strain>
    </source>
</reference>
<dbReference type="Pfam" id="PF03864">
    <property type="entry name" value="Phage_cap_E"/>
    <property type="match status" value="1"/>
</dbReference>
<organism evidence="1 2">
    <name type="scientific">Sphingomonas changnyeongensis</name>
    <dbReference type="NCBI Taxonomy" id="2698679"/>
    <lineage>
        <taxon>Bacteria</taxon>
        <taxon>Pseudomonadati</taxon>
        <taxon>Pseudomonadota</taxon>
        <taxon>Alphaproteobacteria</taxon>
        <taxon>Sphingomonadales</taxon>
        <taxon>Sphingomonadaceae</taxon>
        <taxon>Sphingomonas</taxon>
    </lineage>
</organism>
<dbReference type="Proteomes" id="UP000464468">
    <property type="component" value="Chromosome"/>
</dbReference>
<dbReference type="KEGG" id="schy:GVO57_07410"/>
<dbReference type="EMBL" id="CP047895">
    <property type="protein sequence ID" value="QHL90693.1"/>
    <property type="molecule type" value="Genomic_DNA"/>
</dbReference>
<evidence type="ECO:0000313" key="2">
    <source>
        <dbReference type="Proteomes" id="UP000464468"/>
    </source>
</evidence>
<protein>
    <recommendedName>
        <fullName evidence="3">Major capsid protein E</fullName>
    </recommendedName>
</protein>
<dbReference type="Gene3D" id="3.90.1690.10">
    <property type="entry name" value="phage-related protein like domain"/>
    <property type="match status" value="1"/>
</dbReference>